<organism evidence="1 2">
    <name type="scientific">Suillus luteus UH-Slu-Lm8-n1</name>
    <dbReference type="NCBI Taxonomy" id="930992"/>
    <lineage>
        <taxon>Eukaryota</taxon>
        <taxon>Fungi</taxon>
        <taxon>Dikarya</taxon>
        <taxon>Basidiomycota</taxon>
        <taxon>Agaricomycotina</taxon>
        <taxon>Agaricomycetes</taxon>
        <taxon>Agaricomycetidae</taxon>
        <taxon>Boletales</taxon>
        <taxon>Suillineae</taxon>
        <taxon>Suillaceae</taxon>
        <taxon>Suillus</taxon>
    </lineage>
</organism>
<keyword evidence="2" id="KW-1185">Reference proteome</keyword>
<protein>
    <submittedName>
        <fullName evidence="1">Uncharacterized protein</fullName>
    </submittedName>
</protein>
<proteinExistence type="predicted"/>
<evidence type="ECO:0000313" key="2">
    <source>
        <dbReference type="Proteomes" id="UP000054485"/>
    </source>
</evidence>
<dbReference type="AlphaFoldDB" id="A0A0D0AC58"/>
<reference evidence="2" key="2">
    <citation type="submission" date="2015-01" db="EMBL/GenBank/DDBJ databases">
        <title>Evolutionary Origins and Diversification of the Mycorrhizal Mutualists.</title>
        <authorList>
            <consortium name="DOE Joint Genome Institute"/>
            <consortium name="Mycorrhizal Genomics Consortium"/>
            <person name="Kohler A."/>
            <person name="Kuo A."/>
            <person name="Nagy L.G."/>
            <person name="Floudas D."/>
            <person name="Copeland A."/>
            <person name="Barry K.W."/>
            <person name="Cichocki N."/>
            <person name="Veneault-Fourrey C."/>
            <person name="LaButti K."/>
            <person name="Lindquist E.A."/>
            <person name="Lipzen A."/>
            <person name="Lundell T."/>
            <person name="Morin E."/>
            <person name="Murat C."/>
            <person name="Riley R."/>
            <person name="Ohm R."/>
            <person name="Sun H."/>
            <person name="Tunlid A."/>
            <person name="Henrissat B."/>
            <person name="Grigoriev I.V."/>
            <person name="Hibbett D.S."/>
            <person name="Martin F."/>
        </authorList>
    </citation>
    <scope>NUCLEOTIDE SEQUENCE [LARGE SCALE GENOMIC DNA]</scope>
    <source>
        <strain evidence="2">UH-Slu-Lm8-n1</strain>
    </source>
</reference>
<evidence type="ECO:0000313" key="1">
    <source>
        <dbReference type="EMBL" id="KIK47835.1"/>
    </source>
</evidence>
<sequence>MNLRSSYILDYYVLAQISPNHMRDSVFPKRRQTMQIAVYRCRNIWSPIIRGLCICALHNHQDKGNQ</sequence>
<gene>
    <name evidence="1" type="ORF">CY34DRAFT_798915</name>
</gene>
<reference evidence="1 2" key="1">
    <citation type="submission" date="2014-04" db="EMBL/GenBank/DDBJ databases">
        <authorList>
            <consortium name="DOE Joint Genome Institute"/>
            <person name="Kuo A."/>
            <person name="Ruytinx J."/>
            <person name="Rineau F."/>
            <person name="Colpaert J."/>
            <person name="Kohler A."/>
            <person name="Nagy L.G."/>
            <person name="Floudas D."/>
            <person name="Copeland A."/>
            <person name="Barry K.W."/>
            <person name="Cichocki N."/>
            <person name="Veneault-Fourrey C."/>
            <person name="LaButti K."/>
            <person name="Lindquist E.A."/>
            <person name="Lipzen A."/>
            <person name="Lundell T."/>
            <person name="Morin E."/>
            <person name="Murat C."/>
            <person name="Sun H."/>
            <person name="Tunlid A."/>
            <person name="Henrissat B."/>
            <person name="Grigoriev I.V."/>
            <person name="Hibbett D.S."/>
            <person name="Martin F."/>
            <person name="Nordberg H.P."/>
            <person name="Cantor M.N."/>
            <person name="Hua S.X."/>
        </authorList>
    </citation>
    <scope>NUCLEOTIDE SEQUENCE [LARGE SCALE GENOMIC DNA]</scope>
    <source>
        <strain evidence="1 2">UH-Slu-Lm8-n1</strain>
    </source>
</reference>
<dbReference type="Proteomes" id="UP000054485">
    <property type="component" value="Unassembled WGS sequence"/>
</dbReference>
<dbReference type="EMBL" id="KN835143">
    <property type="protein sequence ID" value="KIK47835.1"/>
    <property type="molecule type" value="Genomic_DNA"/>
</dbReference>
<dbReference type="InParanoid" id="A0A0D0AC58"/>
<name>A0A0D0AC58_9AGAM</name>
<dbReference type="HOGENOM" id="CLU_2832870_0_0_1"/>
<accession>A0A0D0AC58</accession>